<comment type="caution">
    <text evidence="2">The sequence shown here is derived from an EMBL/GenBank/DDBJ whole genome shotgun (WGS) entry which is preliminary data.</text>
</comment>
<reference evidence="3" key="1">
    <citation type="journal article" date="2019" name="Int. J. Syst. Evol. Microbiol.">
        <title>The Global Catalogue of Microorganisms (GCM) 10K type strain sequencing project: providing services to taxonomists for standard genome sequencing and annotation.</title>
        <authorList>
            <consortium name="The Broad Institute Genomics Platform"/>
            <consortium name="The Broad Institute Genome Sequencing Center for Infectious Disease"/>
            <person name="Wu L."/>
            <person name="Ma J."/>
        </authorList>
    </citation>
    <scope>NUCLEOTIDE SEQUENCE [LARGE SCALE GENOMIC DNA]</scope>
    <source>
        <strain evidence="3">CGMCC 4.7349</strain>
    </source>
</reference>
<keyword evidence="3" id="KW-1185">Reference proteome</keyword>
<gene>
    <name evidence="2" type="primary">mbtH</name>
    <name evidence="2" type="ORF">GCM10012286_65300</name>
</gene>
<dbReference type="EMBL" id="BMNG01000016">
    <property type="protein sequence ID" value="GGO54765.1"/>
    <property type="molecule type" value="Genomic_DNA"/>
</dbReference>
<evidence type="ECO:0000259" key="1">
    <source>
        <dbReference type="SMART" id="SM00923"/>
    </source>
</evidence>
<dbReference type="InterPro" id="IPR037407">
    <property type="entry name" value="MLP_fam"/>
</dbReference>
<organism evidence="2 3">
    <name type="scientific">Streptomyces lasiicapitis</name>
    <dbReference type="NCBI Taxonomy" id="1923961"/>
    <lineage>
        <taxon>Bacteria</taxon>
        <taxon>Bacillati</taxon>
        <taxon>Actinomycetota</taxon>
        <taxon>Actinomycetes</taxon>
        <taxon>Kitasatosporales</taxon>
        <taxon>Streptomycetaceae</taxon>
        <taxon>Streptomyces</taxon>
    </lineage>
</organism>
<dbReference type="RefSeq" id="WP_164327207.1">
    <property type="nucleotide sequence ID" value="NZ_BMNG01000016.1"/>
</dbReference>
<proteinExistence type="predicted"/>
<dbReference type="InterPro" id="IPR038020">
    <property type="entry name" value="MbtH-like_sf"/>
</dbReference>
<accession>A0ABQ2MMZ7</accession>
<dbReference type="Proteomes" id="UP000656881">
    <property type="component" value="Unassembled WGS sequence"/>
</dbReference>
<protein>
    <submittedName>
        <fullName evidence="2">MbtH protein</fullName>
    </submittedName>
</protein>
<name>A0ABQ2MMZ7_9ACTN</name>
<dbReference type="PANTHER" id="PTHR38444:SF1">
    <property type="entry name" value="ENTEROBACTIN BIOSYNTHESIS PROTEIN YBDZ"/>
    <property type="match status" value="1"/>
</dbReference>
<dbReference type="PANTHER" id="PTHR38444">
    <property type="entry name" value="ENTEROBACTIN BIOSYNTHESIS PROTEIN YBDZ"/>
    <property type="match status" value="1"/>
</dbReference>
<dbReference type="InterPro" id="IPR005153">
    <property type="entry name" value="MbtH-like_dom"/>
</dbReference>
<dbReference type="Gene3D" id="3.90.820.10">
    <property type="entry name" value="Structural Genomics, Unknown Function 30-nov-00 1gh9 Mol_id"/>
    <property type="match status" value="1"/>
</dbReference>
<evidence type="ECO:0000313" key="2">
    <source>
        <dbReference type="EMBL" id="GGO54765.1"/>
    </source>
</evidence>
<sequence length="67" mass="7940">MSEAPLYDVVRNDEEQYSLWQADRDLPLGWHREGTRGTREECVAHIDSVWTDIRPRSVRERQQAART</sequence>
<dbReference type="SMART" id="SM00923">
    <property type="entry name" value="MbtH"/>
    <property type="match status" value="1"/>
</dbReference>
<dbReference type="SUPFAM" id="SSF160582">
    <property type="entry name" value="MbtH-like"/>
    <property type="match status" value="1"/>
</dbReference>
<feature type="domain" description="MbtH-like" evidence="1">
    <location>
        <begin position="1"/>
        <end position="48"/>
    </location>
</feature>
<evidence type="ECO:0000313" key="3">
    <source>
        <dbReference type="Proteomes" id="UP000656881"/>
    </source>
</evidence>
<dbReference type="Pfam" id="PF03621">
    <property type="entry name" value="MbtH"/>
    <property type="match status" value="1"/>
</dbReference>